<keyword evidence="4" id="KW-0067">ATP-binding</keyword>
<evidence type="ECO:0000256" key="4">
    <source>
        <dbReference type="ARBA" id="ARBA00022840"/>
    </source>
</evidence>
<dbReference type="PANTHER" id="PTHR47961:SF10">
    <property type="entry name" value="ATP-DEPENDENT DNA HELICASE HEL308"/>
    <property type="match status" value="1"/>
</dbReference>
<feature type="domain" description="Helicase ATP-binding" evidence="5">
    <location>
        <begin position="252"/>
        <end position="414"/>
    </location>
</feature>
<dbReference type="RefSeq" id="WP_009181333.1">
    <property type="nucleotide sequence ID" value="NZ_CM001368.1"/>
</dbReference>
<dbReference type="GO" id="GO:0004386">
    <property type="term" value="F:helicase activity"/>
    <property type="evidence" value="ECO:0007669"/>
    <property type="project" value="UniProtKB-KW"/>
</dbReference>
<dbReference type="AlphaFoldDB" id="G7Q519"/>
<dbReference type="SMART" id="SM00382">
    <property type="entry name" value="AAA"/>
    <property type="match status" value="1"/>
</dbReference>
<dbReference type="Proteomes" id="UP000004662">
    <property type="component" value="Chromosome"/>
</dbReference>
<name>G7Q519_9BACT</name>
<dbReference type="SMART" id="SM00487">
    <property type="entry name" value="DEXDc"/>
    <property type="match status" value="1"/>
</dbReference>
<keyword evidence="1" id="KW-0547">Nucleotide-binding</keyword>
<dbReference type="SUPFAM" id="SSF52540">
    <property type="entry name" value="P-loop containing nucleoside triphosphate hydrolases"/>
    <property type="match status" value="1"/>
</dbReference>
<dbReference type="PANTHER" id="PTHR47961">
    <property type="entry name" value="DNA POLYMERASE THETA, PUTATIVE (AFU_ORTHOLOGUE AFUA_1G05260)-RELATED"/>
    <property type="match status" value="1"/>
</dbReference>
<protein>
    <submittedName>
        <fullName evidence="7">DEAD/DEAH box helicase domain protein</fullName>
    </submittedName>
</protein>
<reference evidence="8" key="1">
    <citation type="journal article" date="2015" name="Genome Announc.">
        <title>High-Quality Draft Genome Sequence of Desulfovibrio carbinoliphilus FW-101-2B, an Organic Acid-Oxidizing Sulfate-Reducing Bacterium Isolated from Uranium(VI)-Contaminated Groundwater.</title>
        <authorList>
            <person name="Ramsay B.D."/>
            <person name="Hwang C."/>
            <person name="Woo H.L."/>
            <person name="Carroll S.L."/>
            <person name="Lucas S."/>
            <person name="Han J."/>
            <person name="Lapidus A.L."/>
            <person name="Cheng J.F."/>
            <person name="Goodwin L.A."/>
            <person name="Pitluck S."/>
            <person name="Peters L."/>
            <person name="Chertkov O."/>
            <person name="Held B."/>
            <person name="Detter J.C."/>
            <person name="Han C.S."/>
            <person name="Tapia R."/>
            <person name="Land M.L."/>
            <person name="Hauser L.J."/>
            <person name="Kyrpides N.C."/>
            <person name="Ivanova N.N."/>
            <person name="Mikhailova N."/>
            <person name="Pagani I."/>
            <person name="Woyke T."/>
            <person name="Arkin A.P."/>
            <person name="Dehal P."/>
            <person name="Chivian D."/>
            <person name="Criddle C.S."/>
            <person name="Wu W."/>
            <person name="Chakraborty R."/>
            <person name="Hazen T.C."/>
            <person name="Fields M.W."/>
        </authorList>
    </citation>
    <scope>NUCLEOTIDE SEQUENCE [LARGE SCALE GENOMIC DNA]</scope>
    <source>
        <strain evidence="8">FW-101-2B</strain>
    </source>
</reference>
<dbReference type="InterPro" id="IPR003593">
    <property type="entry name" value="AAA+_ATPase"/>
</dbReference>
<evidence type="ECO:0000313" key="7">
    <source>
        <dbReference type="EMBL" id="EHJ47946.1"/>
    </source>
</evidence>
<evidence type="ECO:0000259" key="5">
    <source>
        <dbReference type="PROSITE" id="PS51192"/>
    </source>
</evidence>
<dbReference type="InterPro" id="IPR027417">
    <property type="entry name" value="P-loop_NTPase"/>
</dbReference>
<proteinExistence type="predicted"/>
<evidence type="ECO:0000256" key="1">
    <source>
        <dbReference type="ARBA" id="ARBA00022741"/>
    </source>
</evidence>
<dbReference type="STRING" id="694327.DFW101_1940"/>
<dbReference type="InterPro" id="IPR050474">
    <property type="entry name" value="Hel308_SKI2-like"/>
</dbReference>
<keyword evidence="2" id="KW-0378">Hydrolase</keyword>
<dbReference type="Pfam" id="PF00271">
    <property type="entry name" value="Helicase_C"/>
    <property type="match status" value="1"/>
</dbReference>
<accession>G7Q519</accession>
<dbReference type="PROSITE" id="PS51192">
    <property type="entry name" value="HELICASE_ATP_BIND_1"/>
    <property type="match status" value="1"/>
</dbReference>
<dbReference type="GO" id="GO:0005524">
    <property type="term" value="F:ATP binding"/>
    <property type="evidence" value="ECO:0007669"/>
    <property type="project" value="UniProtKB-KW"/>
</dbReference>
<feature type="domain" description="Helicase C-terminal" evidence="6">
    <location>
        <begin position="483"/>
        <end position="661"/>
    </location>
</feature>
<dbReference type="GO" id="GO:0003676">
    <property type="term" value="F:nucleic acid binding"/>
    <property type="evidence" value="ECO:0007669"/>
    <property type="project" value="InterPro"/>
</dbReference>
<keyword evidence="3 7" id="KW-0347">Helicase</keyword>
<dbReference type="eggNOG" id="COG1204">
    <property type="taxonomic scope" value="Bacteria"/>
</dbReference>
<dbReference type="InterPro" id="IPR014001">
    <property type="entry name" value="Helicase_ATP-bd"/>
</dbReference>
<dbReference type="HOGENOM" id="CLU_303210_0_0_7"/>
<dbReference type="CDD" id="cd17921">
    <property type="entry name" value="DEXHc_Ski2"/>
    <property type="match status" value="1"/>
</dbReference>
<dbReference type="GO" id="GO:0016787">
    <property type="term" value="F:hydrolase activity"/>
    <property type="evidence" value="ECO:0007669"/>
    <property type="project" value="UniProtKB-KW"/>
</dbReference>
<dbReference type="Gene3D" id="3.40.50.300">
    <property type="entry name" value="P-loop containing nucleotide triphosphate hydrolases"/>
    <property type="match status" value="2"/>
</dbReference>
<evidence type="ECO:0000256" key="2">
    <source>
        <dbReference type="ARBA" id="ARBA00022801"/>
    </source>
</evidence>
<keyword evidence="8" id="KW-1185">Reference proteome</keyword>
<evidence type="ECO:0000259" key="6">
    <source>
        <dbReference type="PROSITE" id="PS51194"/>
    </source>
</evidence>
<gene>
    <name evidence="7" type="ORF">DFW101_1940</name>
</gene>
<evidence type="ECO:0000256" key="3">
    <source>
        <dbReference type="ARBA" id="ARBA00022806"/>
    </source>
</evidence>
<dbReference type="InterPro" id="IPR001650">
    <property type="entry name" value="Helicase_C-like"/>
</dbReference>
<dbReference type="InterPro" id="IPR011545">
    <property type="entry name" value="DEAD/DEAH_box_helicase_dom"/>
</dbReference>
<evidence type="ECO:0000313" key="8">
    <source>
        <dbReference type="Proteomes" id="UP000004662"/>
    </source>
</evidence>
<sequence>MKETSFVADWAWVKRSLIINRLDQAIFPFDTSVSRLAYFIECVLVSVPDWDMDSSRKVIRIAAEISENLSNVKTLCERTVQKLKMRAAILYELADLPSLSASILKDEMIHPILKDFFVRKGPFRSLVSDFSFTNYLEENADKTKNISSLVLSSDSIQLSRYEQGESIVKDHFLVGCLADIAKHNSVELTCSELNALKAVLLKRLALSTRENVENSIFSLLKIIGFPAEFWNSQVQALRNGLLDTKYDSWGFASPTGTGKTFLARLLILETLYKKRQSKVLYIVPSRALVYEVVKDLSSAFNILEIYVAEVTPQLSELSSDEEEKLETASVVVLTPEKADLLLRLGVDFLQLVSLIVIDEAHHIESGTRGSLLELYIWRLKNYYANPPRIVFLSAVAPNLGDLTRWVGKNPRDIVLDNRSTRMRVGIYKIRNKRGIIEYPGILDLQIVSNPEKTQERQLVQLAERLSIAGPVLTVAKGKKTSQNIAKSMKKWLDEKSVLPCLTKEELFSDEYLRLDSRLEREMDSVVEMRSLIKHRIAYHHAGLPPRVRCAVEDAIKIGLIKYVFATTTLAEGVNFPFSSVIVQSLALREPPEKGRPSKYSPVTPRNFWNIAGRAGRPGYDKEGQAILFEPSLGLDKIDAVIDDYLEPSLFKSTPVESALAKALKEILEIIEAGQFEFKDFTETVLPNGAPRKVKGAVNLLRTGLIHAKATKIDINIESILEGTFAYCFLSADEKVASLKFFLAQNEVVDSFIAKDNSPPVELLAQLGLSLETVSELCNYIASLDDWKIENMSGVMHGGRLNFDQVEYLIRPIVKRMAEIEGGKLQSFMSDVVLKWLSGIPLAAVKKEAGFDSSLEELVSVIYSRVQYILPWGIYAFHCLLEDECTRRGLACYSGEVLSVAYLVDAGVSSFDAFRLVKMDFERVDATRLADYYYKNRHKMQMDVMGWLANESDENIAKILRGWENRRIDFDLPRLIRHLRGVS</sequence>
<dbReference type="PROSITE" id="PS51194">
    <property type="entry name" value="HELICASE_CTER"/>
    <property type="match status" value="1"/>
</dbReference>
<dbReference type="Pfam" id="PF00270">
    <property type="entry name" value="DEAD"/>
    <property type="match status" value="1"/>
</dbReference>
<organism evidence="7 8">
    <name type="scientific">Solidesulfovibrio carbinoliphilus subsp. oakridgensis</name>
    <dbReference type="NCBI Taxonomy" id="694327"/>
    <lineage>
        <taxon>Bacteria</taxon>
        <taxon>Pseudomonadati</taxon>
        <taxon>Thermodesulfobacteriota</taxon>
        <taxon>Desulfovibrionia</taxon>
        <taxon>Desulfovibrionales</taxon>
        <taxon>Desulfovibrionaceae</taxon>
        <taxon>Solidesulfovibrio</taxon>
    </lineage>
</organism>
<dbReference type="EMBL" id="CM001368">
    <property type="protein sequence ID" value="EHJ47946.1"/>
    <property type="molecule type" value="Genomic_DNA"/>
</dbReference>
<dbReference type="SMART" id="SM00490">
    <property type="entry name" value="HELICc"/>
    <property type="match status" value="1"/>
</dbReference>